<keyword evidence="4" id="KW-1185">Reference proteome</keyword>
<dbReference type="EMBL" id="JBICBT010000475">
    <property type="protein sequence ID" value="KAL3112365.1"/>
    <property type="molecule type" value="Genomic_DNA"/>
</dbReference>
<comment type="caution">
    <text evidence="3">The sequence shown here is derived from an EMBL/GenBank/DDBJ whole genome shotgun (WGS) entry which is preliminary data.</text>
</comment>
<accession>A0ABD2LAV3</accession>
<evidence type="ECO:0000256" key="1">
    <source>
        <dbReference type="SAM" id="MobiDB-lite"/>
    </source>
</evidence>
<evidence type="ECO:0000256" key="2">
    <source>
        <dbReference type="SAM" id="Phobius"/>
    </source>
</evidence>
<protein>
    <submittedName>
        <fullName evidence="3">Uncharacterized protein</fullName>
    </submittedName>
</protein>
<keyword evidence="2" id="KW-1133">Transmembrane helix</keyword>
<organism evidence="3 4">
    <name type="scientific">Heterodera trifolii</name>
    <dbReference type="NCBI Taxonomy" id="157864"/>
    <lineage>
        <taxon>Eukaryota</taxon>
        <taxon>Metazoa</taxon>
        <taxon>Ecdysozoa</taxon>
        <taxon>Nematoda</taxon>
        <taxon>Chromadorea</taxon>
        <taxon>Rhabditida</taxon>
        <taxon>Tylenchina</taxon>
        <taxon>Tylenchomorpha</taxon>
        <taxon>Tylenchoidea</taxon>
        <taxon>Heteroderidae</taxon>
        <taxon>Heteroderinae</taxon>
        <taxon>Heterodera</taxon>
    </lineage>
</organism>
<keyword evidence="2" id="KW-0472">Membrane</keyword>
<gene>
    <name evidence="3" type="ORF">niasHT_019090</name>
</gene>
<sequence length="170" mass="18841">MLSMEVSADVRGEALNKAITVHQLLRNIDEEESWIKEKKFRRTRRRRRWVDGTLEPILQGLSAPTEPCTTKTTAAPSTTTTTANPSTTTTTKPQVEMPPDAASAALFLLLVVGVYCLYSSAVLTFCGSTLVLKKRGWSGKAHQFWQSPRKEHRHAHGTVAGAFDSVQIIF</sequence>
<evidence type="ECO:0000313" key="3">
    <source>
        <dbReference type="EMBL" id="KAL3112365.1"/>
    </source>
</evidence>
<evidence type="ECO:0000313" key="4">
    <source>
        <dbReference type="Proteomes" id="UP001620626"/>
    </source>
</evidence>
<proteinExistence type="predicted"/>
<name>A0ABD2LAV3_9BILA</name>
<dbReference type="AlphaFoldDB" id="A0ABD2LAV3"/>
<keyword evidence="2" id="KW-0812">Transmembrane</keyword>
<reference evidence="3 4" key="1">
    <citation type="submission" date="2024-10" db="EMBL/GenBank/DDBJ databases">
        <authorList>
            <person name="Kim D."/>
        </authorList>
    </citation>
    <scope>NUCLEOTIDE SEQUENCE [LARGE SCALE GENOMIC DNA]</scope>
    <source>
        <strain evidence="3">BH-2024</strain>
    </source>
</reference>
<feature type="compositionally biased region" description="Low complexity" evidence="1">
    <location>
        <begin position="69"/>
        <end position="93"/>
    </location>
</feature>
<feature type="transmembrane region" description="Helical" evidence="2">
    <location>
        <begin position="104"/>
        <end position="132"/>
    </location>
</feature>
<dbReference type="Proteomes" id="UP001620626">
    <property type="component" value="Unassembled WGS sequence"/>
</dbReference>
<feature type="region of interest" description="Disordered" evidence="1">
    <location>
        <begin position="60"/>
        <end position="96"/>
    </location>
</feature>